<dbReference type="PANTHER" id="PTHR30627:SF25">
    <property type="entry name" value="PENICILLIN-BINDING PROTEIN 3"/>
    <property type="match status" value="1"/>
</dbReference>
<dbReference type="InterPro" id="IPR001460">
    <property type="entry name" value="PCN-bd_Tpept"/>
</dbReference>
<dbReference type="STRING" id="867903.ThesuDRAFT_01932"/>
<dbReference type="InterPro" id="IPR050515">
    <property type="entry name" value="Beta-lactam/transpept"/>
</dbReference>
<dbReference type="Pfam" id="PF05223">
    <property type="entry name" value="MecA_N"/>
    <property type="match status" value="1"/>
</dbReference>
<reference evidence="8" key="2">
    <citation type="submission" date="2012-10" db="EMBL/GenBank/DDBJ databases">
        <title>Improved high-quality draft of Thermaerobacter subterraneus C21, DSM 13965.</title>
        <authorList>
            <consortium name="DOE Joint Genome Institute"/>
            <person name="Eisen J."/>
            <person name="Huntemann M."/>
            <person name="Wei C.-L."/>
            <person name="Han J."/>
            <person name="Detter J.C."/>
            <person name="Han C."/>
            <person name="Tapia R."/>
            <person name="Chen A."/>
            <person name="Kyrpides N."/>
            <person name="Mavromatis K."/>
            <person name="Markowitz V."/>
            <person name="Szeto E."/>
            <person name="Ivanova N."/>
            <person name="Mikhailova N."/>
            <person name="Ovchinnikova G."/>
            <person name="Pagani I."/>
            <person name="Pati A."/>
            <person name="Goodwin L."/>
            <person name="Nordberg H.P."/>
            <person name="Cantor M.N."/>
            <person name="Hua S.X."/>
            <person name="Woyke T."/>
            <person name="Eisen J."/>
            <person name="Klenk H.-P."/>
        </authorList>
    </citation>
    <scope>NUCLEOTIDE SEQUENCE [LARGE SCALE GENOMIC DNA]</scope>
    <source>
        <strain evidence="8">DSM 13965</strain>
    </source>
</reference>
<dbReference type="Proteomes" id="UP000005710">
    <property type="component" value="Unassembled WGS sequence"/>
</dbReference>
<feature type="domain" description="NTF2-like N-terminal transpeptidase" evidence="7">
    <location>
        <begin position="97"/>
        <end position="214"/>
    </location>
</feature>
<dbReference type="SUPFAM" id="SSF56601">
    <property type="entry name" value="beta-lactamase/transpeptidase-like"/>
    <property type="match status" value="1"/>
</dbReference>
<name>K6PZH4_9FIRM</name>
<organism evidence="8 9">
    <name type="scientific">Thermaerobacter subterraneus DSM 13965</name>
    <dbReference type="NCBI Taxonomy" id="867903"/>
    <lineage>
        <taxon>Bacteria</taxon>
        <taxon>Bacillati</taxon>
        <taxon>Bacillota</taxon>
        <taxon>Clostridia</taxon>
        <taxon>Eubacteriales</taxon>
        <taxon>Clostridiales Family XVII. Incertae Sedis</taxon>
        <taxon>Thermaerobacter</taxon>
    </lineage>
</organism>
<dbReference type="eggNOG" id="COG0768">
    <property type="taxonomic scope" value="Bacteria"/>
</dbReference>
<dbReference type="EMBL" id="AENY02000003">
    <property type="protein sequence ID" value="EKP94203.1"/>
    <property type="molecule type" value="Genomic_DNA"/>
</dbReference>
<comment type="subcellular location">
    <subcellularLocation>
        <location evidence="1">Membrane</location>
    </subcellularLocation>
</comment>
<feature type="compositionally biased region" description="Low complexity" evidence="4">
    <location>
        <begin position="676"/>
        <end position="695"/>
    </location>
</feature>
<proteinExistence type="inferred from homology"/>
<dbReference type="InterPro" id="IPR012338">
    <property type="entry name" value="Beta-lactam/transpept-like"/>
</dbReference>
<evidence type="ECO:0000259" key="6">
    <source>
        <dbReference type="Pfam" id="PF03717"/>
    </source>
</evidence>
<dbReference type="InterPro" id="IPR036138">
    <property type="entry name" value="PBP_dimer_sf"/>
</dbReference>
<keyword evidence="8" id="KW-0132">Cell division</keyword>
<feature type="compositionally biased region" description="Gly residues" evidence="4">
    <location>
        <begin position="33"/>
        <end position="52"/>
    </location>
</feature>
<protein>
    <submittedName>
        <fullName evidence="8">Cell division protein FtsI/penicillin-binding protein 2</fullName>
    </submittedName>
</protein>
<evidence type="ECO:0000313" key="9">
    <source>
        <dbReference type="Proteomes" id="UP000005710"/>
    </source>
</evidence>
<dbReference type="GO" id="GO:0046677">
    <property type="term" value="P:response to antibiotic"/>
    <property type="evidence" value="ECO:0007669"/>
    <property type="project" value="UniProtKB-KW"/>
</dbReference>
<evidence type="ECO:0000259" key="5">
    <source>
        <dbReference type="Pfam" id="PF00905"/>
    </source>
</evidence>
<comment type="caution">
    <text evidence="8">The sequence shown here is derived from an EMBL/GenBank/DDBJ whole genome shotgun (WGS) entry which is preliminary data.</text>
</comment>
<dbReference type="Pfam" id="PF03717">
    <property type="entry name" value="PBP_dimer"/>
    <property type="match status" value="1"/>
</dbReference>
<evidence type="ECO:0000259" key="7">
    <source>
        <dbReference type="Pfam" id="PF05223"/>
    </source>
</evidence>
<dbReference type="InterPro" id="IPR005311">
    <property type="entry name" value="PBP_dimer"/>
</dbReference>
<gene>
    <name evidence="8" type="ORF">ThesuDRAFT_01932</name>
</gene>
<dbReference type="GO" id="GO:0005886">
    <property type="term" value="C:plasma membrane"/>
    <property type="evidence" value="ECO:0007669"/>
    <property type="project" value="TreeGrafter"/>
</dbReference>
<dbReference type="InterPro" id="IPR032710">
    <property type="entry name" value="NTF2-like_dom_sf"/>
</dbReference>
<dbReference type="Gene3D" id="3.90.1310.10">
    <property type="entry name" value="Penicillin-binding protein 2a (Domain 2)"/>
    <property type="match status" value="1"/>
</dbReference>
<dbReference type="InterPro" id="IPR007887">
    <property type="entry name" value="MecA_N"/>
</dbReference>
<evidence type="ECO:0000256" key="3">
    <source>
        <dbReference type="ARBA" id="ARBA00023136"/>
    </source>
</evidence>
<evidence type="ECO:0000256" key="2">
    <source>
        <dbReference type="ARBA" id="ARBA00007171"/>
    </source>
</evidence>
<sequence length="816" mass="86532">MVEPDGDVAAGHGARRTVRGIVWKMLPPGGGWLGRPPGGSPGLTGGGPGSDGPAGARRSPRRPLGSRSRSDGAAVLVLLLVLLMSLLLAGCSRAPGPDAILRQYLDAWQRQDYAAMYALLDAASREAISQDDFADRYRRIEEGIERTGLSAEVHVPGDFRPEGDQVTLSFTARWETALTGAFVQEYQAQLVREEEGWRVRWTPALIFPDLKEGDKVRAQSLPARRGSLLDRKGRPLALDEPARAIGLVPGKMAPDSAERLAKVLGIATGAVEKQLGQPWVRDDLFVPIVTWPESRAEAAEEDLLAIPGVLISSSRETARWYPHGALAAHTLGYTGPITAEELTDERRQAGYGRNDRIGKQGLERALEEDLRGRRGGRIWIEREDGSDGPEIARREAQAGRDLQLTLDLDVQRAVERALNETLGSAGAGAGGRGRGQLDGQAAAVVLDPATGEVLALASRPGFDPNRLADGITAEEWQALSDDPRSPLYHKALAALTPGSTFKPFTAAVALDEGVIAPDTDFGPSPEQWQKDASWGDYYVRRVPHPPGRVDLIRALVWSDNVYFARAGLALGAERFQRGLTRFGLGEEVPFVLGVVPGRVAGEGGIQGEIQLADSAYGQGQVQVSPLQLAAMYTAFLHDGDVLRPRLLLDEPASGQPAGTASGQPAGTAAGQPEGTGSSPPAGAAAGPSSAAPPGSREGELPGGPIWKQGAARPETAQVIRQALRQVVADPTGTAHSLASLRGWVVSGKTGTAQVTGGEQGARWRWFAGWASPAGSGEPRLLMVFAIHQQGAADEGSPNPAVVAARRLLEAWRPEAD</sequence>
<evidence type="ECO:0000256" key="1">
    <source>
        <dbReference type="ARBA" id="ARBA00004370"/>
    </source>
</evidence>
<feature type="region of interest" description="Disordered" evidence="4">
    <location>
        <begin position="33"/>
        <end position="68"/>
    </location>
</feature>
<dbReference type="Gene3D" id="3.40.710.10">
    <property type="entry name" value="DD-peptidase/beta-lactamase superfamily"/>
    <property type="match status" value="1"/>
</dbReference>
<dbReference type="GO" id="GO:0071555">
    <property type="term" value="P:cell wall organization"/>
    <property type="evidence" value="ECO:0007669"/>
    <property type="project" value="TreeGrafter"/>
</dbReference>
<keyword evidence="3" id="KW-0472">Membrane</keyword>
<feature type="domain" description="Penicillin-binding protein transpeptidase" evidence="5">
    <location>
        <begin position="442"/>
        <end position="800"/>
    </location>
</feature>
<keyword evidence="8" id="KW-0131">Cell cycle</keyword>
<accession>K6PZH4</accession>
<keyword evidence="9" id="KW-1185">Reference proteome</keyword>
<dbReference type="PANTHER" id="PTHR30627">
    <property type="entry name" value="PEPTIDOGLYCAN D,D-TRANSPEPTIDASE"/>
    <property type="match status" value="1"/>
</dbReference>
<dbReference type="Gene3D" id="3.30.1390.30">
    <property type="entry name" value="Penicillin-binding protein 2a, domain 3"/>
    <property type="match status" value="1"/>
</dbReference>
<dbReference type="AlphaFoldDB" id="K6PZH4"/>
<reference evidence="8" key="1">
    <citation type="submission" date="2010-10" db="EMBL/GenBank/DDBJ databases">
        <authorList>
            <consortium name="US DOE Joint Genome Institute (JGI-PGF)"/>
            <person name="Lucas S."/>
            <person name="Copeland A."/>
            <person name="Lapidus A."/>
            <person name="Bruce D."/>
            <person name="Goodwin L."/>
            <person name="Pitluck S."/>
            <person name="Kyrpides N."/>
            <person name="Mavromatis K."/>
            <person name="Detter J.C."/>
            <person name="Han C."/>
            <person name="Land M."/>
            <person name="Hauser L."/>
            <person name="Markowitz V."/>
            <person name="Cheng J.-F."/>
            <person name="Hugenholtz P."/>
            <person name="Woyke T."/>
            <person name="Wu D."/>
            <person name="Pukall R."/>
            <person name="Wahrenburg C."/>
            <person name="Brambilla E."/>
            <person name="Klenk H.-P."/>
            <person name="Eisen J.A."/>
        </authorList>
    </citation>
    <scope>NUCLEOTIDE SEQUENCE [LARGE SCALE GENOMIC DNA]</scope>
    <source>
        <strain evidence="8">DSM 13965</strain>
    </source>
</reference>
<dbReference type="Gene3D" id="3.10.450.100">
    <property type="entry name" value="NTF2-like, domain 1"/>
    <property type="match status" value="1"/>
</dbReference>
<dbReference type="SUPFAM" id="SSF56519">
    <property type="entry name" value="Penicillin binding protein dimerisation domain"/>
    <property type="match status" value="1"/>
</dbReference>
<dbReference type="HOGENOM" id="CLU_009289_5_2_9"/>
<evidence type="ECO:0000256" key="4">
    <source>
        <dbReference type="SAM" id="MobiDB-lite"/>
    </source>
</evidence>
<dbReference type="GO" id="GO:0051301">
    <property type="term" value="P:cell division"/>
    <property type="evidence" value="ECO:0007669"/>
    <property type="project" value="UniProtKB-KW"/>
</dbReference>
<dbReference type="SUPFAM" id="SSF54427">
    <property type="entry name" value="NTF2-like"/>
    <property type="match status" value="1"/>
</dbReference>
<dbReference type="GO" id="GO:0008800">
    <property type="term" value="F:beta-lactamase activity"/>
    <property type="evidence" value="ECO:0007669"/>
    <property type="project" value="UniProtKB-EC"/>
</dbReference>
<feature type="compositionally biased region" description="Low complexity" evidence="4">
    <location>
        <begin position="53"/>
        <end position="68"/>
    </location>
</feature>
<comment type="similarity">
    <text evidence="2">Belongs to the transpeptidase family.</text>
</comment>
<feature type="domain" description="Penicillin-binding protein dimerisation" evidence="6">
    <location>
        <begin position="221"/>
        <end position="380"/>
    </location>
</feature>
<dbReference type="Pfam" id="PF00905">
    <property type="entry name" value="Transpeptidase"/>
    <property type="match status" value="1"/>
</dbReference>
<feature type="region of interest" description="Disordered" evidence="4">
    <location>
        <begin position="650"/>
        <end position="713"/>
    </location>
</feature>
<evidence type="ECO:0000313" key="8">
    <source>
        <dbReference type="EMBL" id="EKP94203.1"/>
    </source>
</evidence>
<dbReference type="GO" id="GO:0008658">
    <property type="term" value="F:penicillin binding"/>
    <property type="evidence" value="ECO:0007669"/>
    <property type="project" value="InterPro"/>
</dbReference>